<reference evidence="1" key="1">
    <citation type="submission" date="2021-06" db="EMBL/GenBank/DDBJ databases">
        <authorList>
            <person name="Ellington A.J."/>
            <person name="Bryan N.C."/>
            <person name="Christner B.C."/>
            <person name="Reisch C.R."/>
        </authorList>
    </citation>
    <scope>NUCLEOTIDE SEQUENCE</scope>
    <source>
        <strain evidence="1">L6-1</strain>
    </source>
</reference>
<protein>
    <submittedName>
        <fullName evidence="1">Uncharacterized protein</fullName>
    </submittedName>
</protein>
<gene>
    <name evidence="1" type="ORF">KM842_03165</name>
</gene>
<name>A0ACD1E5J7_9MICO</name>
<organism evidence="1 2">
    <name type="scientific">Curtobacterium aetherium</name>
    <dbReference type="NCBI Taxonomy" id="2841594"/>
    <lineage>
        <taxon>Bacteria</taxon>
        <taxon>Bacillati</taxon>
        <taxon>Actinomycetota</taxon>
        <taxon>Actinomycetes</taxon>
        <taxon>Micrococcales</taxon>
        <taxon>Microbacteriaceae</taxon>
        <taxon>Curtobacterium</taxon>
    </lineage>
</organism>
<proteinExistence type="predicted"/>
<evidence type="ECO:0000313" key="1">
    <source>
        <dbReference type="EMBL" id="QWS34203.1"/>
    </source>
</evidence>
<sequence>MTPPGARWRSTLAAVAVGLLAAWTAWWRLGPVARGTVWAEDGGLFHREHLALGSLGSLFHPYAGYLHLGPRLVVDGAFLLPVEWYALAVSATCCLLVGGVSAAVFVLARDVVPAWPLRLVLAAVPVLLPTAPWEVTGNAANLHTFGLFLAPWLFAHRARTLPGALVLALVTVLVVGTEAQAVLFLPLLLLSWTGRPADPARTVAAAHPAATGLLAGRRRSPRLLALPVTVAALVTGAAQVVTALTTERESVPGDPTARDVVAGFLAQTVGGLWRADVAAVGRAVAAHGWVVVAVPAVVLGVLLALSVAVALRGGRRRTAVLVAAPAVSSGVVWTAALVANASANGRWSRSAPASLLDGTPSRYAAAAGLLLTAALVVAAAVLVDAPARAAGVRRASLPGRAAADARTRASTGPAKVGRGRTGGASRLVLAAAGWCLVALLVASWVTNLPGASQRDSGPTWQPQFADALATCRADPDAVLRIRAQPWSSRVPCPLVLRDR</sequence>
<keyword evidence="2" id="KW-1185">Reference proteome</keyword>
<accession>A0ACD1E5J7</accession>
<evidence type="ECO:0000313" key="2">
    <source>
        <dbReference type="Proteomes" id="UP000681794"/>
    </source>
</evidence>
<dbReference type="EMBL" id="CP076544">
    <property type="protein sequence ID" value="QWS34203.1"/>
    <property type="molecule type" value="Genomic_DNA"/>
</dbReference>
<dbReference type="Proteomes" id="UP000681794">
    <property type="component" value="Chromosome"/>
</dbReference>